<comment type="caution">
    <text evidence="4">The sequence shown here is derived from an EMBL/GenBank/DDBJ whole genome shotgun (WGS) entry which is preliminary data.</text>
</comment>
<organism evidence="4 5">
    <name type="scientific">Symbiodinium pilosum</name>
    <name type="common">Dinoflagellate</name>
    <dbReference type="NCBI Taxonomy" id="2952"/>
    <lineage>
        <taxon>Eukaryota</taxon>
        <taxon>Sar</taxon>
        <taxon>Alveolata</taxon>
        <taxon>Dinophyceae</taxon>
        <taxon>Suessiales</taxon>
        <taxon>Symbiodiniaceae</taxon>
        <taxon>Symbiodinium</taxon>
    </lineage>
</organism>
<dbReference type="InterPro" id="IPR009081">
    <property type="entry name" value="PP-bd_ACP"/>
</dbReference>
<evidence type="ECO:0000313" key="4">
    <source>
        <dbReference type="EMBL" id="CAE7244186.1"/>
    </source>
</evidence>
<reference evidence="4" key="1">
    <citation type="submission" date="2021-02" db="EMBL/GenBank/DDBJ databases">
        <authorList>
            <person name="Dougan E. K."/>
            <person name="Rhodes N."/>
            <person name="Thang M."/>
            <person name="Chan C."/>
        </authorList>
    </citation>
    <scope>NUCLEOTIDE SEQUENCE</scope>
</reference>
<dbReference type="Pfam" id="PF00550">
    <property type="entry name" value="PP-binding"/>
    <property type="match status" value="1"/>
</dbReference>
<name>A0A812LBN4_SYMPI</name>
<gene>
    <name evidence="4" type="primary">eryA</name>
    <name evidence="4" type="ORF">SPIL2461_LOCUS4390</name>
</gene>
<dbReference type="SMART" id="SM00823">
    <property type="entry name" value="PKS_PP"/>
    <property type="match status" value="1"/>
</dbReference>
<evidence type="ECO:0000259" key="3">
    <source>
        <dbReference type="SMART" id="SM00823"/>
    </source>
</evidence>
<feature type="domain" description="Polyketide synthase-like phosphopantetheine-binding" evidence="3">
    <location>
        <begin position="83"/>
        <end position="151"/>
    </location>
</feature>
<sequence length="157" mass="17092">DVVFRAVKPEQIQMAIAMQGTKEDQKIYDMDWSEWSQSPSEASDDKEPVNLLAAADTSDLLRSKGLVQAMGAISAAQQFEDVRSLVVDSLADTLGTDDLDVNTPLMQLGLQSTAGVEFRNSLQASVDGINHTLTFNYATVPDLVEYIWSQANLIAAP</sequence>
<keyword evidence="1" id="KW-0596">Phosphopantetheine</keyword>
<dbReference type="Proteomes" id="UP000649617">
    <property type="component" value="Unassembled WGS sequence"/>
</dbReference>
<feature type="non-terminal residue" evidence="4">
    <location>
        <position position="1"/>
    </location>
</feature>
<dbReference type="InterPro" id="IPR020806">
    <property type="entry name" value="PKS_PP-bd"/>
</dbReference>
<evidence type="ECO:0000256" key="2">
    <source>
        <dbReference type="ARBA" id="ARBA00022553"/>
    </source>
</evidence>
<dbReference type="OrthoDB" id="329835at2759"/>
<evidence type="ECO:0000313" key="5">
    <source>
        <dbReference type="Proteomes" id="UP000649617"/>
    </source>
</evidence>
<keyword evidence="2" id="KW-0597">Phosphoprotein</keyword>
<dbReference type="GO" id="GO:0031177">
    <property type="term" value="F:phosphopantetheine binding"/>
    <property type="evidence" value="ECO:0007669"/>
    <property type="project" value="InterPro"/>
</dbReference>
<proteinExistence type="predicted"/>
<protein>
    <submittedName>
        <fullName evidence="4">EryA protein</fullName>
    </submittedName>
</protein>
<accession>A0A812LBN4</accession>
<evidence type="ECO:0000256" key="1">
    <source>
        <dbReference type="ARBA" id="ARBA00022450"/>
    </source>
</evidence>
<dbReference type="Gene3D" id="1.10.1200.10">
    <property type="entry name" value="ACP-like"/>
    <property type="match status" value="1"/>
</dbReference>
<dbReference type="EMBL" id="CAJNIZ010005740">
    <property type="protein sequence ID" value="CAE7244186.1"/>
    <property type="molecule type" value="Genomic_DNA"/>
</dbReference>
<dbReference type="InterPro" id="IPR036736">
    <property type="entry name" value="ACP-like_sf"/>
</dbReference>
<dbReference type="AlphaFoldDB" id="A0A812LBN4"/>
<keyword evidence="5" id="KW-1185">Reference proteome</keyword>
<dbReference type="SUPFAM" id="SSF47336">
    <property type="entry name" value="ACP-like"/>
    <property type="match status" value="1"/>
</dbReference>